<evidence type="ECO:0000259" key="2">
    <source>
        <dbReference type="PROSITE" id="PS51178"/>
    </source>
</evidence>
<dbReference type="EMBL" id="PSUL01000017">
    <property type="protein sequence ID" value="PPF13894.1"/>
    <property type="molecule type" value="Genomic_DNA"/>
</dbReference>
<accession>A0ABD6W821</accession>
<protein>
    <recommendedName>
        <fullName evidence="2">PASTA domain-containing protein</fullName>
    </recommendedName>
</protein>
<evidence type="ECO:0000313" key="6">
    <source>
        <dbReference type="Proteomes" id="UP000239698"/>
    </source>
</evidence>
<dbReference type="Proteomes" id="UP000239698">
    <property type="component" value="Unassembled WGS sequence"/>
</dbReference>
<dbReference type="InterPro" id="IPR005543">
    <property type="entry name" value="PASTA_dom"/>
</dbReference>
<keyword evidence="6" id="KW-1185">Reference proteome</keyword>
<reference evidence="5 6" key="1">
    <citation type="submission" date="2018-02" db="EMBL/GenBank/DDBJ databases">
        <title>Bacteriophage NCPPB3778 and a type I-E CRISPR drive the evolution of the US Biological Select Agent, Rathayibacter toxicus.</title>
        <authorList>
            <person name="Davis E.W.II."/>
            <person name="Tabima J.F."/>
            <person name="Weisberg A.J."/>
            <person name="Lopes L.D."/>
            <person name="Wiseman M.S."/>
            <person name="Wiseman M.S."/>
            <person name="Pupko T."/>
            <person name="Belcher M.S."/>
            <person name="Sechler A.J."/>
            <person name="Tancos M.A."/>
            <person name="Schroeder B.K."/>
            <person name="Murray T.D."/>
            <person name="Luster D.G."/>
            <person name="Schneider W.L."/>
            <person name="Rogers E."/>
            <person name="Andreote F.D."/>
            <person name="Grunwald N.J."/>
            <person name="Putnam M.L."/>
            <person name="Chang J.H."/>
        </authorList>
    </citation>
    <scope>NUCLEOTIDE SEQUENCE [LARGE SCALE GENOMIC DNA]</scope>
    <source>
        <strain evidence="4 6">AY1D6</strain>
        <strain evidence="3 5">AY1I9</strain>
    </source>
</reference>
<evidence type="ECO:0000256" key="1">
    <source>
        <dbReference type="SAM" id="MobiDB-lite"/>
    </source>
</evidence>
<dbReference type="SMART" id="SM00740">
    <property type="entry name" value="PASTA"/>
    <property type="match status" value="1"/>
</dbReference>
<dbReference type="EMBL" id="PSVT01000025">
    <property type="protein sequence ID" value="PPH75354.1"/>
    <property type="molecule type" value="Genomic_DNA"/>
</dbReference>
<dbReference type="CDD" id="cd06577">
    <property type="entry name" value="PASTA_pknB"/>
    <property type="match status" value="1"/>
</dbReference>
<dbReference type="PROSITE" id="PS51178">
    <property type="entry name" value="PASTA"/>
    <property type="match status" value="1"/>
</dbReference>
<name>A0ABD6W821_RATRA</name>
<dbReference type="Proteomes" id="UP000237881">
    <property type="component" value="Unassembled WGS sequence"/>
</dbReference>
<dbReference type="AlphaFoldDB" id="A0ABD6W821"/>
<sequence length="75" mass="7608">MDEPQEAVPQVTGQSPAAAAARLRSVDFTVRTDATAVPSDRPAGTVARTNPPAGSRVSKGVEITLQISAGPAPRG</sequence>
<evidence type="ECO:0000313" key="4">
    <source>
        <dbReference type="EMBL" id="PPH75354.1"/>
    </source>
</evidence>
<feature type="region of interest" description="Disordered" evidence="1">
    <location>
        <begin position="36"/>
        <end position="56"/>
    </location>
</feature>
<evidence type="ECO:0000313" key="3">
    <source>
        <dbReference type="EMBL" id="PPF13894.1"/>
    </source>
</evidence>
<dbReference type="Gene3D" id="3.30.10.20">
    <property type="match status" value="1"/>
</dbReference>
<dbReference type="RefSeq" id="WP_104262131.1">
    <property type="nucleotide sequence ID" value="NZ_PSWI01000018.1"/>
</dbReference>
<gene>
    <name evidence="3" type="ORF">C5C04_08685</name>
    <name evidence="4" type="ORF">C5C40_11390</name>
</gene>
<proteinExistence type="predicted"/>
<organism evidence="3 5">
    <name type="scientific">Rathayibacter rathayi</name>
    <name type="common">Corynebacterium rathayi</name>
    <dbReference type="NCBI Taxonomy" id="33887"/>
    <lineage>
        <taxon>Bacteria</taxon>
        <taxon>Bacillati</taxon>
        <taxon>Actinomycetota</taxon>
        <taxon>Actinomycetes</taxon>
        <taxon>Micrococcales</taxon>
        <taxon>Microbacteriaceae</taxon>
        <taxon>Rathayibacter</taxon>
    </lineage>
</organism>
<feature type="domain" description="PASTA" evidence="2">
    <location>
        <begin position="2"/>
        <end position="69"/>
    </location>
</feature>
<evidence type="ECO:0000313" key="5">
    <source>
        <dbReference type="Proteomes" id="UP000237881"/>
    </source>
</evidence>
<dbReference type="Pfam" id="PF03793">
    <property type="entry name" value="PASTA"/>
    <property type="match status" value="1"/>
</dbReference>
<comment type="caution">
    <text evidence="3">The sequence shown here is derived from an EMBL/GenBank/DDBJ whole genome shotgun (WGS) entry which is preliminary data.</text>
</comment>